<dbReference type="PIRSF" id="PIRSF037394">
    <property type="entry name" value="ABC_thiamine-permease_YkoE_prd"/>
    <property type="match status" value="1"/>
</dbReference>
<dbReference type="InterPro" id="IPR017195">
    <property type="entry name" value="ABC_thiamin-permease_prd"/>
</dbReference>
<comment type="caution">
    <text evidence="2">The sequence shown here is derived from an EMBL/GenBank/DDBJ whole genome shotgun (WGS) entry which is preliminary data.</text>
</comment>
<proteinExistence type="predicted"/>
<sequence length="212" mass="21566">MSVLNAPRRALGGLRYRTVDLVTVAMLGVAVGVVFWGWTQLYHLVSAGLAVAFPPATGLLGGGWLLGGVLGGLVVRKPGAAVLTEVVAASVEALLGTGWGFSAVVSGVVQGLGAELVLALLLYRRFGTVVAVLAGTAAGAAGAVYEWFAYYPDWAWGFRLAYLGCFALSGAVLAGLGGAALVRALARTGVLDAFGPGRELADREQPAPAARA</sequence>
<dbReference type="RefSeq" id="WP_188522602.1">
    <property type="nucleotide sequence ID" value="NZ_BMDG01000003.1"/>
</dbReference>
<feature type="transmembrane region" description="Helical" evidence="1">
    <location>
        <begin position="129"/>
        <end position="148"/>
    </location>
</feature>
<dbReference type="EMBL" id="BMDG01000003">
    <property type="protein sequence ID" value="GGI06275.1"/>
    <property type="molecule type" value="Genomic_DNA"/>
</dbReference>
<evidence type="ECO:0000313" key="3">
    <source>
        <dbReference type="Proteomes" id="UP000632535"/>
    </source>
</evidence>
<dbReference type="Pfam" id="PF09819">
    <property type="entry name" value="ABC_cobalt"/>
    <property type="match status" value="1"/>
</dbReference>
<feature type="transmembrane region" description="Helical" evidence="1">
    <location>
        <begin position="44"/>
        <end position="66"/>
    </location>
</feature>
<gene>
    <name evidence="2" type="ORF">GCM10007368_10350</name>
</gene>
<evidence type="ECO:0000313" key="2">
    <source>
        <dbReference type="EMBL" id="GGI06275.1"/>
    </source>
</evidence>
<keyword evidence="1" id="KW-0472">Membrane</keyword>
<organism evidence="2 3">
    <name type="scientific">Isoptericola cucumis</name>
    <dbReference type="NCBI Taxonomy" id="1776856"/>
    <lineage>
        <taxon>Bacteria</taxon>
        <taxon>Bacillati</taxon>
        <taxon>Actinomycetota</taxon>
        <taxon>Actinomycetes</taxon>
        <taxon>Micrococcales</taxon>
        <taxon>Promicromonosporaceae</taxon>
        <taxon>Isoptericola</taxon>
    </lineage>
</organism>
<evidence type="ECO:0000256" key="1">
    <source>
        <dbReference type="SAM" id="Phobius"/>
    </source>
</evidence>
<feature type="transmembrane region" description="Helical" evidence="1">
    <location>
        <begin position="160"/>
        <end position="182"/>
    </location>
</feature>
<feature type="transmembrane region" description="Helical" evidence="1">
    <location>
        <begin position="21"/>
        <end position="38"/>
    </location>
</feature>
<reference evidence="3" key="1">
    <citation type="journal article" date="2019" name="Int. J. Syst. Evol. Microbiol.">
        <title>The Global Catalogue of Microorganisms (GCM) 10K type strain sequencing project: providing services to taxonomists for standard genome sequencing and annotation.</title>
        <authorList>
            <consortium name="The Broad Institute Genomics Platform"/>
            <consortium name="The Broad Institute Genome Sequencing Center for Infectious Disease"/>
            <person name="Wu L."/>
            <person name="Ma J."/>
        </authorList>
    </citation>
    <scope>NUCLEOTIDE SEQUENCE [LARGE SCALE GENOMIC DNA]</scope>
    <source>
        <strain evidence="3">CCM 8653</strain>
    </source>
</reference>
<keyword evidence="3" id="KW-1185">Reference proteome</keyword>
<keyword evidence="1" id="KW-0812">Transmembrane</keyword>
<accession>A0ABQ2B6B9</accession>
<protein>
    <submittedName>
        <fullName evidence="2">ABC transporter permease</fullName>
    </submittedName>
</protein>
<dbReference type="Proteomes" id="UP000632535">
    <property type="component" value="Unassembled WGS sequence"/>
</dbReference>
<keyword evidence="1" id="KW-1133">Transmembrane helix</keyword>
<name>A0ABQ2B6B9_9MICO</name>